<accession>Q0ZP69</accession>
<proteinExistence type="predicted"/>
<dbReference type="RefSeq" id="YP_667859.1">
    <property type="nucleotide sequence ID" value="NC_008252.1"/>
</dbReference>
<name>Q0ZP69_9CBAC</name>
<evidence type="ECO:0000313" key="1">
    <source>
        <dbReference type="EMBL" id="ABC74885.1"/>
    </source>
</evidence>
<dbReference type="KEGG" id="vg:4179161"/>
<dbReference type="GeneID" id="4179161"/>
<keyword evidence="2" id="KW-1185">Reference proteome</keyword>
<dbReference type="EMBL" id="DQ317692">
    <property type="protein sequence ID" value="ABC74885.1"/>
    <property type="molecule type" value="Genomic_DNA"/>
</dbReference>
<organism evidence="1 2">
    <name type="scientific">Neodiprion abietis nucleopolyhedrovirus</name>
    <dbReference type="NCBI Taxonomy" id="204507"/>
    <lineage>
        <taxon>Viruses</taxon>
        <taxon>Viruses incertae sedis</taxon>
        <taxon>Naldaviricetes</taxon>
        <taxon>Lefavirales</taxon>
        <taxon>Baculoviridae</taxon>
        <taxon>Gammabaculovirus</taxon>
        <taxon>Gammabaculovirus neabietis</taxon>
    </lineage>
</organism>
<protein>
    <submittedName>
        <fullName evidence="1">Uncharacterized protein</fullName>
    </submittedName>
</protein>
<dbReference type="Proteomes" id="UP000242804">
    <property type="component" value="Segment"/>
</dbReference>
<evidence type="ECO:0000313" key="2">
    <source>
        <dbReference type="Proteomes" id="UP000242804"/>
    </source>
</evidence>
<sequence length="57" mass="6969">MQTHVINVCLYKIVICVGTIRVFLASNIYINHVRLHRIEIFTVFYLIYYKYNYFIVH</sequence>
<reference evidence="1 2" key="1">
    <citation type="journal article" date="2006" name="J. Virol.">
        <title>Sequence analysis and organization of the Neodiprion abietis nucleopolyhedrovirus genome.</title>
        <authorList>
            <person name="Duffy S.P."/>
            <person name="Young A.M."/>
            <person name="Morin B."/>
            <person name="Lucarotti C.J."/>
            <person name="Koop B.F."/>
            <person name="Levin D.B."/>
        </authorList>
    </citation>
    <scope>NUCLEOTIDE SEQUENCE [LARGE SCALE GENOMIC DNA]</scope>
</reference>